<evidence type="ECO:0000256" key="1">
    <source>
        <dbReference type="SAM" id="Coils"/>
    </source>
</evidence>
<evidence type="ECO:0000313" key="2">
    <source>
        <dbReference type="EMBL" id="CAG8611792.1"/>
    </source>
</evidence>
<sequence>MKTIKNTKSKYVKKLNLKDKIKKTKPVSKKTSNKKTIRLSHKDHYITIEAALKELAGPMNPSINLTASSFGISETTLRHAVEKGLPKCFDPGTVLSKHEEEQLVGYCKNMQKLEFGLMKSGMNHCMMEIDHPDLFFQMPQVLTEAHAQRANPTIIKDHFDKLGKIIEEYSLTPDCIWNIDETGFIITPKVQKVLMTKERVDLLSLSYPHSSQPSFSFSSYSNQQNSSSTSSSLQPNFVISLLITHKYATRCKTESLKANFISLEKKIEILKKENELLKQKYKLISEELETFKTSNTCSLKIAFKKIFLFVKLLINEDFLQKLKEPEELTRMKVKNVKRKKEADAQKWEDVN</sequence>
<dbReference type="EMBL" id="CAJVQA010005035">
    <property type="protein sequence ID" value="CAG8611792.1"/>
    <property type="molecule type" value="Genomic_DNA"/>
</dbReference>
<proteinExistence type="predicted"/>
<organism evidence="2 3">
    <name type="scientific">Cetraspora pellucida</name>
    <dbReference type="NCBI Taxonomy" id="1433469"/>
    <lineage>
        <taxon>Eukaryota</taxon>
        <taxon>Fungi</taxon>
        <taxon>Fungi incertae sedis</taxon>
        <taxon>Mucoromycota</taxon>
        <taxon>Glomeromycotina</taxon>
        <taxon>Glomeromycetes</taxon>
        <taxon>Diversisporales</taxon>
        <taxon>Gigasporaceae</taxon>
        <taxon>Cetraspora</taxon>
    </lineage>
</organism>
<name>A0A9N9CQ30_9GLOM</name>
<evidence type="ECO:0000313" key="3">
    <source>
        <dbReference type="Proteomes" id="UP000789759"/>
    </source>
</evidence>
<feature type="coiled-coil region" evidence="1">
    <location>
        <begin position="253"/>
        <end position="287"/>
    </location>
</feature>
<keyword evidence="1" id="KW-0175">Coiled coil</keyword>
<comment type="caution">
    <text evidence="2">The sequence shown here is derived from an EMBL/GenBank/DDBJ whole genome shotgun (WGS) entry which is preliminary data.</text>
</comment>
<reference evidence="2" key="1">
    <citation type="submission" date="2021-06" db="EMBL/GenBank/DDBJ databases">
        <authorList>
            <person name="Kallberg Y."/>
            <person name="Tangrot J."/>
            <person name="Rosling A."/>
        </authorList>
    </citation>
    <scope>NUCLEOTIDE SEQUENCE</scope>
    <source>
        <strain evidence="2">FL966</strain>
    </source>
</reference>
<gene>
    <name evidence="2" type="ORF">CPELLU_LOCUS7490</name>
</gene>
<dbReference type="Proteomes" id="UP000789759">
    <property type="component" value="Unassembled WGS sequence"/>
</dbReference>
<dbReference type="OrthoDB" id="3265672at2759"/>
<protein>
    <submittedName>
        <fullName evidence="2">15088_t:CDS:1</fullName>
    </submittedName>
</protein>
<dbReference type="AlphaFoldDB" id="A0A9N9CQ30"/>
<keyword evidence="3" id="KW-1185">Reference proteome</keyword>
<accession>A0A9N9CQ30</accession>